<dbReference type="SMART" id="SM00554">
    <property type="entry name" value="FAS1"/>
    <property type="match status" value="1"/>
</dbReference>
<reference evidence="3 4" key="1">
    <citation type="submission" date="2018-10" db="EMBL/GenBank/DDBJ databases">
        <title>Genome sequencing of Mucilaginibacter sp. HYN0043.</title>
        <authorList>
            <person name="Kim M."/>
            <person name="Yi H."/>
        </authorList>
    </citation>
    <scope>NUCLEOTIDE SEQUENCE [LARGE SCALE GENOMIC DNA]</scope>
    <source>
        <strain evidence="3 4">HYN0043</strain>
    </source>
</reference>
<proteinExistence type="predicted"/>
<dbReference type="RefSeq" id="WP_119409722.1">
    <property type="nucleotide sequence ID" value="NZ_CP032869.1"/>
</dbReference>
<dbReference type="InterPro" id="IPR000782">
    <property type="entry name" value="FAS1_domain"/>
</dbReference>
<keyword evidence="1" id="KW-0732">Signal</keyword>
<dbReference type="SUPFAM" id="SSF82153">
    <property type="entry name" value="FAS1 domain"/>
    <property type="match status" value="1"/>
</dbReference>
<sequence>MKKLLLFGSALFYTTTLLAQADGKNNAPVVPAMLSTNDIVKNISLAPNTHTFSSFIKKTNLTRTYTSRGPITIFVPDDTGYTDMPAGKLDSLAKPAHVWDLTDLVTYHAIAGEYKIKQIRKQINKHKGIATFTTLSGGILTARIDSSSNIVLIDANGGKSIISQADIAQNNGVIHVVNKVLIPKKRVI</sequence>
<evidence type="ECO:0000313" key="3">
    <source>
        <dbReference type="EMBL" id="AYL96118.1"/>
    </source>
</evidence>
<dbReference type="PANTHER" id="PTHR10900">
    <property type="entry name" value="PERIOSTIN-RELATED"/>
    <property type="match status" value="1"/>
</dbReference>
<dbReference type="Pfam" id="PF02469">
    <property type="entry name" value="Fasciclin"/>
    <property type="match status" value="1"/>
</dbReference>
<dbReference type="InterPro" id="IPR050904">
    <property type="entry name" value="Adhesion/Biosynth-related"/>
</dbReference>
<protein>
    <submittedName>
        <fullName evidence="3">Fasciclin domain-containing protein</fullName>
    </submittedName>
</protein>
<dbReference type="EMBL" id="CP032869">
    <property type="protein sequence ID" value="AYL96118.1"/>
    <property type="molecule type" value="Genomic_DNA"/>
</dbReference>
<name>A0A494VXS2_9SPHI</name>
<dbReference type="GO" id="GO:0005615">
    <property type="term" value="C:extracellular space"/>
    <property type="evidence" value="ECO:0007669"/>
    <property type="project" value="TreeGrafter"/>
</dbReference>
<keyword evidence="4" id="KW-1185">Reference proteome</keyword>
<evidence type="ECO:0000313" key="4">
    <source>
        <dbReference type="Proteomes" id="UP000270046"/>
    </source>
</evidence>
<dbReference type="Gene3D" id="2.30.180.10">
    <property type="entry name" value="FAS1 domain"/>
    <property type="match status" value="1"/>
</dbReference>
<dbReference type="AlphaFoldDB" id="A0A494VXS2"/>
<dbReference type="KEGG" id="muh:HYN43_012820"/>
<dbReference type="Proteomes" id="UP000270046">
    <property type="component" value="Chromosome"/>
</dbReference>
<dbReference type="PANTHER" id="PTHR10900:SF77">
    <property type="entry name" value="FI19380P1"/>
    <property type="match status" value="1"/>
</dbReference>
<dbReference type="OrthoDB" id="9800666at2"/>
<feature type="signal peptide" evidence="1">
    <location>
        <begin position="1"/>
        <end position="21"/>
    </location>
</feature>
<feature type="chain" id="PRO_5019852973" evidence="1">
    <location>
        <begin position="22"/>
        <end position="188"/>
    </location>
</feature>
<evidence type="ECO:0000256" key="1">
    <source>
        <dbReference type="SAM" id="SignalP"/>
    </source>
</evidence>
<gene>
    <name evidence="3" type="ORF">HYN43_012820</name>
</gene>
<dbReference type="PROSITE" id="PS50213">
    <property type="entry name" value="FAS1"/>
    <property type="match status" value="1"/>
</dbReference>
<accession>A0A494VXS2</accession>
<feature type="domain" description="FAS1" evidence="2">
    <location>
        <begin position="36"/>
        <end position="181"/>
    </location>
</feature>
<evidence type="ECO:0000259" key="2">
    <source>
        <dbReference type="PROSITE" id="PS50213"/>
    </source>
</evidence>
<organism evidence="3 4">
    <name type="scientific">Mucilaginibacter celer</name>
    <dbReference type="NCBI Taxonomy" id="2305508"/>
    <lineage>
        <taxon>Bacteria</taxon>
        <taxon>Pseudomonadati</taxon>
        <taxon>Bacteroidota</taxon>
        <taxon>Sphingobacteriia</taxon>
        <taxon>Sphingobacteriales</taxon>
        <taxon>Sphingobacteriaceae</taxon>
        <taxon>Mucilaginibacter</taxon>
    </lineage>
</organism>
<dbReference type="InterPro" id="IPR036378">
    <property type="entry name" value="FAS1_dom_sf"/>
</dbReference>